<protein>
    <submittedName>
        <fullName evidence="1">GrpB family protein</fullName>
    </submittedName>
</protein>
<reference evidence="1" key="1">
    <citation type="submission" date="2021-04" db="EMBL/GenBank/DDBJ databases">
        <title>Complete genome sequence for Sulfitobacter sp. strain JK7-1.</title>
        <authorList>
            <person name="Park S.-J."/>
        </authorList>
    </citation>
    <scope>NUCLEOTIDE SEQUENCE</scope>
    <source>
        <strain evidence="1">JK7-1</strain>
    </source>
</reference>
<dbReference type="SUPFAM" id="SSF81301">
    <property type="entry name" value="Nucleotidyltransferase"/>
    <property type="match status" value="1"/>
</dbReference>
<name>A0A975JFY3_9RHOB</name>
<dbReference type="InterPro" id="IPR043519">
    <property type="entry name" value="NT_sf"/>
</dbReference>
<evidence type="ECO:0000313" key="1">
    <source>
        <dbReference type="EMBL" id="QUJ77545.1"/>
    </source>
</evidence>
<dbReference type="Proteomes" id="UP000683291">
    <property type="component" value="Chromosome 1"/>
</dbReference>
<dbReference type="RefSeq" id="WP_212705739.1">
    <property type="nucleotide sequence ID" value="NZ_CP073581.1"/>
</dbReference>
<proteinExistence type="predicted"/>
<keyword evidence="2" id="KW-1185">Reference proteome</keyword>
<dbReference type="AlphaFoldDB" id="A0A975JFY3"/>
<dbReference type="Pfam" id="PF04229">
    <property type="entry name" value="GrpB"/>
    <property type="match status" value="1"/>
</dbReference>
<evidence type="ECO:0000313" key="2">
    <source>
        <dbReference type="Proteomes" id="UP000683291"/>
    </source>
</evidence>
<organism evidence="1 2">
    <name type="scientific">Sulfitobacter albidus</name>
    <dbReference type="NCBI Taxonomy" id="2829501"/>
    <lineage>
        <taxon>Bacteria</taxon>
        <taxon>Pseudomonadati</taxon>
        <taxon>Pseudomonadota</taxon>
        <taxon>Alphaproteobacteria</taxon>
        <taxon>Rhodobacterales</taxon>
        <taxon>Roseobacteraceae</taxon>
        <taxon>Sulfitobacter</taxon>
    </lineage>
</organism>
<sequence>MSLIHAPDPAWPVQAETEAARWRAAVPGLVTVHHIGSTSVPGLPAKPILDLIPVFADDAAADAAQGAVEAMGYEWMGAFGLPGRRYARLFDPLTGARRVHAHSYVQGHPDIRRHLAFRDALRGNAALRAGYAAIKGACAARHPDGGADYGACKSEWIAKAEARALETAP</sequence>
<dbReference type="Gene3D" id="3.30.460.10">
    <property type="entry name" value="Beta Polymerase, domain 2"/>
    <property type="match status" value="1"/>
</dbReference>
<accession>A0A975JFY3</accession>
<dbReference type="EMBL" id="CP073581">
    <property type="protein sequence ID" value="QUJ77545.1"/>
    <property type="molecule type" value="Genomic_DNA"/>
</dbReference>
<dbReference type="InterPro" id="IPR007344">
    <property type="entry name" value="GrpB/CoaE"/>
</dbReference>
<gene>
    <name evidence="1" type="ORF">KDD17_06095</name>
</gene>
<dbReference type="PANTHER" id="PTHR34822">
    <property type="entry name" value="GRPB DOMAIN PROTEIN (AFU_ORTHOLOGUE AFUA_1G01530)"/>
    <property type="match status" value="1"/>
</dbReference>
<dbReference type="KEGG" id="sual:KDD17_06095"/>
<dbReference type="PANTHER" id="PTHR34822:SF1">
    <property type="entry name" value="GRPB FAMILY PROTEIN"/>
    <property type="match status" value="1"/>
</dbReference>